<dbReference type="OrthoDB" id="4790251at2"/>
<proteinExistence type="predicted"/>
<dbReference type="AlphaFoldDB" id="C7MBN8"/>
<feature type="transmembrane region" description="Helical" evidence="2">
    <location>
        <begin position="387"/>
        <end position="408"/>
    </location>
</feature>
<feature type="region of interest" description="Disordered" evidence="1">
    <location>
        <begin position="509"/>
        <end position="540"/>
    </location>
</feature>
<feature type="region of interest" description="Disordered" evidence="1">
    <location>
        <begin position="108"/>
        <end position="127"/>
    </location>
</feature>
<keyword evidence="2" id="KW-0812">Transmembrane</keyword>
<dbReference type="PATRIC" id="fig|446465.5.peg.1150"/>
<evidence type="ECO:0000313" key="3">
    <source>
        <dbReference type="EMBL" id="ACU84995.1"/>
    </source>
</evidence>
<sequence length="540" mass="55686">MGSEAGTGQMPRIPEDTVDLGERLDPVRTLLRRAAAGDRSAAAALVNVLAPRIHGLAVHVTGSSARAEKLTVSVLRSCLRDAADLAAGGLPGEGAVLDRARRAAVATRPTGDVRSLAGPEPVPDRTSDRREVAVLRVLLELPPPQRALAESAAQGRFAYTGAARERAAVFLAEVLDALVPFGGPRDPETRGLSALDALALAEAGERLRLRELTRAPECADIHRHAIEAAARLTLLTAVPPSRDLLPAVLDGATVPGAPPAGRAPTDRSAHPAPSAERTARESTGSGLAPSASEPAYSGTYATPVLGTETQRRMVGPPALAGGLHSSASEPSAGSAPTPNAEAAPPPGPQDAAAGPAFAFRPADEKGRSRRRRRAQRRARAGDRGAPWVSRFLAALALIAALVLGALLLDAHRQLEASEAFSTTWTERSMTPGAQLVPGISDNGTWHAVLAEDGIALHAEGVTGEDGEVLELWSETDGVPRSLGVLDLARDGTIEFVSARTGDRLVVTREMAPGSGSGSPSSKVVANLDPQAADPAVGAEG</sequence>
<organism evidence="3 4">
    <name type="scientific">Brachybacterium faecium (strain ATCC 43885 / DSM 4810 / JCM 11609 / LMG 19847 / NBRC 14762 / NCIMB 9860 / 6-10)</name>
    <dbReference type="NCBI Taxonomy" id="446465"/>
    <lineage>
        <taxon>Bacteria</taxon>
        <taxon>Bacillati</taxon>
        <taxon>Actinomycetota</taxon>
        <taxon>Actinomycetes</taxon>
        <taxon>Micrococcales</taxon>
        <taxon>Dermabacteraceae</taxon>
        <taxon>Brachybacterium</taxon>
    </lineage>
</organism>
<evidence type="ECO:0000256" key="1">
    <source>
        <dbReference type="SAM" id="MobiDB-lite"/>
    </source>
</evidence>
<feature type="region of interest" description="Disordered" evidence="1">
    <location>
        <begin position="255"/>
        <end position="300"/>
    </location>
</feature>
<reference evidence="3 4" key="1">
    <citation type="journal article" date="2009" name="Stand. Genomic Sci.">
        <title>Complete genome sequence of Brachybacterium faecium type strain (Schefferle 6-10).</title>
        <authorList>
            <person name="Lapidus A."/>
            <person name="Pukall R."/>
            <person name="Labuttii K."/>
            <person name="Copeland A."/>
            <person name="Del Rio T.G."/>
            <person name="Nolan M."/>
            <person name="Chen F."/>
            <person name="Lucas S."/>
            <person name="Tice H."/>
            <person name="Cheng J.F."/>
            <person name="Bruce D."/>
            <person name="Goodwin L."/>
            <person name="Pitluck S."/>
            <person name="Rohde M."/>
            <person name="Goker M."/>
            <person name="Pati A."/>
            <person name="Ivanova N."/>
            <person name="Mavrommatis K."/>
            <person name="Chen A."/>
            <person name="Palaniappan K."/>
            <person name="D'haeseleer P."/>
            <person name="Chain P."/>
            <person name="Bristow J."/>
            <person name="Eisen J.A."/>
            <person name="Markowitz V."/>
            <person name="Hugenholtz P."/>
            <person name="Kyrpides N.C."/>
            <person name="Klenk H.P."/>
        </authorList>
    </citation>
    <scope>NUCLEOTIDE SEQUENCE [LARGE SCALE GENOMIC DNA]</scope>
    <source>
        <strain evidence="4">ATCC 43885 / DSM 4810 / JCM 11609 / LMG 19847 / NBRC 14762 / NCIMB 9860 / 6-10</strain>
    </source>
</reference>
<feature type="region of interest" description="Disordered" evidence="1">
    <location>
        <begin position="314"/>
        <end position="380"/>
    </location>
</feature>
<evidence type="ECO:0000256" key="2">
    <source>
        <dbReference type="SAM" id="Phobius"/>
    </source>
</evidence>
<dbReference type="EMBL" id="CP001643">
    <property type="protein sequence ID" value="ACU84995.1"/>
    <property type="molecule type" value="Genomic_DNA"/>
</dbReference>
<feature type="compositionally biased region" description="Low complexity" evidence="1">
    <location>
        <begin position="349"/>
        <end position="360"/>
    </location>
</feature>
<keyword evidence="4" id="KW-1185">Reference proteome</keyword>
<dbReference type="KEGG" id="bfa:Bfae_11490"/>
<dbReference type="eggNOG" id="ENOG5032K2W">
    <property type="taxonomic scope" value="Bacteria"/>
</dbReference>
<feature type="compositionally biased region" description="Basic residues" evidence="1">
    <location>
        <begin position="367"/>
        <end position="378"/>
    </location>
</feature>
<feature type="compositionally biased region" description="Low complexity" evidence="1">
    <location>
        <begin position="325"/>
        <end position="342"/>
    </location>
</feature>
<dbReference type="HOGENOM" id="CLU_490654_0_0_11"/>
<protein>
    <submittedName>
        <fullName evidence="3">Uncharacterized protein</fullName>
    </submittedName>
</protein>
<gene>
    <name evidence="3" type="ordered locus">Bfae_11490</name>
</gene>
<keyword evidence="2" id="KW-1133">Transmembrane helix</keyword>
<evidence type="ECO:0000313" key="4">
    <source>
        <dbReference type="Proteomes" id="UP000001919"/>
    </source>
</evidence>
<name>C7MBN8_BRAFD</name>
<dbReference type="Gene3D" id="1.10.1740.10">
    <property type="match status" value="1"/>
</dbReference>
<keyword evidence="2" id="KW-0472">Membrane</keyword>
<accession>C7MBN8</accession>
<dbReference type="Proteomes" id="UP000001919">
    <property type="component" value="Chromosome"/>
</dbReference>